<feature type="domain" description="F-box" evidence="1">
    <location>
        <begin position="25"/>
        <end position="73"/>
    </location>
</feature>
<evidence type="ECO:0000313" key="2">
    <source>
        <dbReference type="EMBL" id="CAG7901460.1"/>
    </source>
</evidence>
<dbReference type="AlphaFoldDB" id="A0A3P6B0Q2"/>
<dbReference type="Gene3D" id="1.20.1280.50">
    <property type="match status" value="1"/>
</dbReference>
<dbReference type="SMART" id="SM00256">
    <property type="entry name" value="FBOX"/>
    <property type="match status" value="1"/>
</dbReference>
<dbReference type="InterPro" id="IPR011043">
    <property type="entry name" value="Gal_Oxase/kelch_b-propeller"/>
</dbReference>
<dbReference type="PROSITE" id="PS50181">
    <property type="entry name" value="FBOX"/>
    <property type="match status" value="1"/>
</dbReference>
<accession>A0A3P6B0Q2</accession>
<organism evidence="3">
    <name type="scientific">Brassica campestris</name>
    <name type="common">Field mustard</name>
    <dbReference type="NCBI Taxonomy" id="3711"/>
    <lineage>
        <taxon>Eukaryota</taxon>
        <taxon>Viridiplantae</taxon>
        <taxon>Streptophyta</taxon>
        <taxon>Embryophyta</taxon>
        <taxon>Tracheophyta</taxon>
        <taxon>Spermatophyta</taxon>
        <taxon>Magnoliopsida</taxon>
        <taxon>eudicotyledons</taxon>
        <taxon>Gunneridae</taxon>
        <taxon>Pentapetalae</taxon>
        <taxon>rosids</taxon>
        <taxon>malvids</taxon>
        <taxon>Brassicales</taxon>
        <taxon>Brassicaceae</taxon>
        <taxon>Brassiceae</taxon>
        <taxon>Brassica</taxon>
    </lineage>
</organism>
<dbReference type="Pfam" id="PF00646">
    <property type="entry name" value="F-box"/>
    <property type="match status" value="1"/>
</dbReference>
<dbReference type="InterPro" id="IPR017451">
    <property type="entry name" value="F-box-assoc_interact_dom"/>
</dbReference>
<dbReference type="PANTHER" id="PTHR31672">
    <property type="entry name" value="BNACNNG10540D PROTEIN"/>
    <property type="match status" value="1"/>
</dbReference>
<protein>
    <recommendedName>
        <fullName evidence="1">F-box domain-containing protein</fullName>
    </recommendedName>
</protein>
<sequence length="406" mass="46898">MMRMMRLWLNMMTRWGRSVMAVTENNRTVYLPEDMLVEILSRVPEASLARFRSTSKGWNALIKKERKLDYKSLVVILIDRRVYLARLDLHGIQDDNVVNLISHFSLNDPLSTSSKEVGIRQVFHCDGLLLCTTMDNRLVVWNPCSGETSRMIKPLNSYSRYDTYALGKSSNNKYKILRVHHHGPGYLEPCLVDYEIYDFTSNSWRVVGKTREWSIPHMWRGGTSVNGNTYWLTFTFRQNGPRSRDTLRCFDFSTERFGPVSLPGDPRSYYVFALSVTREEQKLCLLTSSRDEVYDIDVWIGTKIKSTGDMSWSKLLTVERTQRCQFITLRTGMSFLADRENKVLVHPTKYKISSNCLLHILGEDKYRQVDLHDVGFKCSLPVQYGPTLVQIQQGSLGVGTWKAPIT</sequence>
<dbReference type="Proteomes" id="UP000694005">
    <property type="component" value="Chromosome A07"/>
</dbReference>
<dbReference type="SUPFAM" id="SSF81383">
    <property type="entry name" value="F-box domain"/>
    <property type="match status" value="1"/>
</dbReference>
<dbReference type="InterPro" id="IPR050796">
    <property type="entry name" value="SCF_F-box_component"/>
</dbReference>
<dbReference type="SUPFAM" id="SSF50965">
    <property type="entry name" value="Galactose oxidase, central domain"/>
    <property type="match status" value="1"/>
</dbReference>
<dbReference type="InterPro" id="IPR006527">
    <property type="entry name" value="F-box-assoc_dom_typ1"/>
</dbReference>
<evidence type="ECO:0000259" key="1">
    <source>
        <dbReference type="PROSITE" id="PS50181"/>
    </source>
</evidence>
<reference evidence="3" key="1">
    <citation type="submission" date="2018-11" db="EMBL/GenBank/DDBJ databases">
        <authorList>
            <consortium name="Genoscope - CEA"/>
            <person name="William W."/>
        </authorList>
    </citation>
    <scope>NUCLEOTIDE SEQUENCE</scope>
</reference>
<dbReference type="InterPro" id="IPR001810">
    <property type="entry name" value="F-box_dom"/>
</dbReference>
<dbReference type="Gramene" id="A07p11040.2_BraZ1">
    <property type="protein sequence ID" value="A07p11040.2_BraZ1.CDS.1"/>
    <property type="gene ID" value="A07g11040.2_BraZ1"/>
</dbReference>
<dbReference type="EMBL" id="LS974623">
    <property type="protein sequence ID" value="CAG7901460.1"/>
    <property type="molecule type" value="Genomic_DNA"/>
</dbReference>
<dbReference type="EMBL" id="LR031574">
    <property type="protein sequence ID" value="VDC96847.1"/>
    <property type="molecule type" value="Genomic_DNA"/>
</dbReference>
<dbReference type="NCBIfam" id="TIGR01640">
    <property type="entry name" value="F_box_assoc_1"/>
    <property type="match status" value="1"/>
</dbReference>
<dbReference type="InterPro" id="IPR036047">
    <property type="entry name" value="F-box-like_dom_sf"/>
</dbReference>
<gene>
    <name evidence="3" type="ORF">BRAA07T28728Z</name>
    <name evidence="2" type="ORF">BRAPAZ1V2_A07P11040.2</name>
</gene>
<evidence type="ECO:0000313" key="3">
    <source>
        <dbReference type="EMBL" id="VDC96847.1"/>
    </source>
</evidence>
<name>A0A3P6B0Q2_BRACM</name>
<dbReference type="CDD" id="cd22157">
    <property type="entry name" value="F-box_AtFBW1-like"/>
    <property type="match status" value="1"/>
</dbReference>
<proteinExistence type="predicted"/>
<dbReference type="Pfam" id="PF07734">
    <property type="entry name" value="FBA_1"/>
    <property type="match status" value="1"/>
</dbReference>
<dbReference type="PANTHER" id="PTHR31672:SF13">
    <property type="entry name" value="F-BOX PROTEIN CPR30-LIKE"/>
    <property type="match status" value="1"/>
</dbReference>